<feature type="compositionally biased region" description="Low complexity" evidence="1">
    <location>
        <begin position="94"/>
        <end position="105"/>
    </location>
</feature>
<evidence type="ECO:0000313" key="2">
    <source>
        <dbReference type="EMBL" id="MED6242822.1"/>
    </source>
</evidence>
<gene>
    <name evidence="2" type="ORF">ATANTOWER_010259</name>
</gene>
<dbReference type="Proteomes" id="UP001345963">
    <property type="component" value="Unassembled WGS sequence"/>
</dbReference>
<protein>
    <submittedName>
        <fullName evidence="2">Uncharacterized protein</fullName>
    </submittedName>
</protein>
<feature type="compositionally biased region" description="Basic and acidic residues" evidence="1">
    <location>
        <begin position="75"/>
        <end position="89"/>
    </location>
</feature>
<accession>A0ABU7AX23</accession>
<organism evidence="2 3">
    <name type="scientific">Ataeniobius toweri</name>
    <dbReference type="NCBI Taxonomy" id="208326"/>
    <lineage>
        <taxon>Eukaryota</taxon>
        <taxon>Metazoa</taxon>
        <taxon>Chordata</taxon>
        <taxon>Craniata</taxon>
        <taxon>Vertebrata</taxon>
        <taxon>Euteleostomi</taxon>
        <taxon>Actinopterygii</taxon>
        <taxon>Neopterygii</taxon>
        <taxon>Teleostei</taxon>
        <taxon>Neoteleostei</taxon>
        <taxon>Acanthomorphata</taxon>
        <taxon>Ovalentaria</taxon>
        <taxon>Atherinomorphae</taxon>
        <taxon>Cyprinodontiformes</taxon>
        <taxon>Goodeidae</taxon>
        <taxon>Ataeniobius</taxon>
    </lineage>
</organism>
<proteinExistence type="predicted"/>
<reference evidence="2 3" key="1">
    <citation type="submission" date="2021-07" db="EMBL/GenBank/DDBJ databases">
        <authorList>
            <person name="Palmer J.M."/>
        </authorList>
    </citation>
    <scope>NUCLEOTIDE SEQUENCE [LARGE SCALE GENOMIC DNA]</scope>
    <source>
        <strain evidence="2 3">AT_MEX2019</strain>
        <tissue evidence="2">Muscle</tissue>
    </source>
</reference>
<evidence type="ECO:0000313" key="3">
    <source>
        <dbReference type="Proteomes" id="UP001345963"/>
    </source>
</evidence>
<evidence type="ECO:0000256" key="1">
    <source>
        <dbReference type="SAM" id="MobiDB-lite"/>
    </source>
</evidence>
<sequence>MLPGFQEKRHSSGASLPPAERQQLIYPEEMGPVPDQTEHASVPLKIVSCTVLDEQKLRNILKRERKNEAQGSQESSRKLMKIESSDRKVSCSNLSSRSEGLSGDLSSEEEEV</sequence>
<keyword evidence="3" id="KW-1185">Reference proteome</keyword>
<comment type="caution">
    <text evidence="2">The sequence shown here is derived from an EMBL/GenBank/DDBJ whole genome shotgun (WGS) entry which is preliminary data.</text>
</comment>
<feature type="region of interest" description="Disordered" evidence="1">
    <location>
        <begin position="62"/>
        <end position="112"/>
    </location>
</feature>
<feature type="compositionally biased region" description="Basic and acidic residues" evidence="1">
    <location>
        <begin position="1"/>
        <end position="10"/>
    </location>
</feature>
<feature type="region of interest" description="Disordered" evidence="1">
    <location>
        <begin position="1"/>
        <end position="39"/>
    </location>
</feature>
<dbReference type="EMBL" id="JAHUTI010031790">
    <property type="protein sequence ID" value="MED6242822.1"/>
    <property type="molecule type" value="Genomic_DNA"/>
</dbReference>
<name>A0ABU7AX23_9TELE</name>